<dbReference type="Proteomes" id="UP000290657">
    <property type="component" value="Unassembled WGS sequence"/>
</dbReference>
<accession>A0A4Q0XV73</accession>
<proteinExistence type="predicted"/>
<gene>
    <name evidence="1" type="ORF">CRV04_06075</name>
</gene>
<reference evidence="1 2" key="1">
    <citation type="submission" date="2017-10" db="EMBL/GenBank/DDBJ databases">
        <title>Genomics of the genus Arcobacter.</title>
        <authorList>
            <person name="Perez-Cataluna A."/>
            <person name="Figueras M.J."/>
        </authorList>
    </citation>
    <scope>NUCLEOTIDE SEQUENCE [LARGE SCALE GENOMIC DNA]</scope>
    <source>
        <strain evidence="1 2">CECT 8987</strain>
    </source>
</reference>
<sequence length="199" mass="23504">MKKILFFYYNQNDCNDLNILKTVLDGFSFDATNVLNEAKEMYVNEEYHIVVVDFTQEVGKELLQFIAQTSPNQRIITMSNNLECSALQGCEFCMHTLKRKRIFKPLNLKELTHTIKNYDNMICNYMHKFNNIIQILDDLIKSTYNHFLYNKDSQKIVPKESYAESLIVEELIHITELLQNNQIPYTVDENYTIQLLPKQ</sequence>
<keyword evidence="2" id="KW-1185">Reference proteome</keyword>
<protein>
    <recommendedName>
        <fullName evidence="3">Response regulatory domain-containing protein</fullName>
    </recommendedName>
</protein>
<dbReference type="RefSeq" id="WP_128995935.1">
    <property type="nucleotide sequence ID" value="NZ_PDKN01000003.1"/>
</dbReference>
<evidence type="ECO:0000313" key="2">
    <source>
        <dbReference type="Proteomes" id="UP000290657"/>
    </source>
</evidence>
<comment type="caution">
    <text evidence="1">The sequence shown here is derived from an EMBL/GenBank/DDBJ whole genome shotgun (WGS) entry which is preliminary data.</text>
</comment>
<name>A0A4Q0XV73_9BACT</name>
<dbReference type="OrthoDB" id="5412507at2"/>
<dbReference type="AlphaFoldDB" id="A0A4Q0XV73"/>
<dbReference type="EMBL" id="PDKN01000003">
    <property type="protein sequence ID" value="RXJ58073.1"/>
    <property type="molecule type" value="Genomic_DNA"/>
</dbReference>
<organism evidence="1 2">
    <name type="scientific">Candidatus Marinarcus aquaticus</name>
    <dbReference type="NCBI Taxonomy" id="2044504"/>
    <lineage>
        <taxon>Bacteria</taxon>
        <taxon>Pseudomonadati</taxon>
        <taxon>Campylobacterota</taxon>
        <taxon>Epsilonproteobacteria</taxon>
        <taxon>Campylobacterales</taxon>
        <taxon>Arcobacteraceae</taxon>
        <taxon>Candidatus Marinarcus</taxon>
    </lineage>
</organism>
<evidence type="ECO:0000313" key="1">
    <source>
        <dbReference type="EMBL" id="RXJ58073.1"/>
    </source>
</evidence>
<evidence type="ECO:0008006" key="3">
    <source>
        <dbReference type="Google" id="ProtNLM"/>
    </source>
</evidence>